<dbReference type="Proteomes" id="UP001367676">
    <property type="component" value="Unassembled WGS sequence"/>
</dbReference>
<evidence type="ECO:0000313" key="2">
    <source>
        <dbReference type="Proteomes" id="UP001367676"/>
    </source>
</evidence>
<reference evidence="1 2" key="1">
    <citation type="submission" date="2024-03" db="EMBL/GenBank/DDBJ databases">
        <title>Adaptation during the transition from Ophiocordyceps entomopathogen to insect associate is accompanied by gene loss and intensified selection.</title>
        <authorList>
            <person name="Ward C.M."/>
            <person name="Onetto C.A."/>
            <person name="Borneman A.R."/>
        </authorList>
    </citation>
    <scope>NUCLEOTIDE SEQUENCE [LARGE SCALE GENOMIC DNA]</scope>
    <source>
        <strain evidence="1">AWRI1</strain>
        <tissue evidence="1">Single Adult Female</tissue>
    </source>
</reference>
<gene>
    <name evidence="1" type="ORF">V9T40_014803</name>
</gene>
<dbReference type="AlphaFoldDB" id="A0AAN9T4J9"/>
<proteinExistence type="predicted"/>
<protein>
    <submittedName>
        <fullName evidence="1">Uncharacterized protein</fullName>
    </submittedName>
</protein>
<organism evidence="1 2">
    <name type="scientific">Parthenolecanium corni</name>
    <dbReference type="NCBI Taxonomy" id="536013"/>
    <lineage>
        <taxon>Eukaryota</taxon>
        <taxon>Metazoa</taxon>
        <taxon>Ecdysozoa</taxon>
        <taxon>Arthropoda</taxon>
        <taxon>Hexapoda</taxon>
        <taxon>Insecta</taxon>
        <taxon>Pterygota</taxon>
        <taxon>Neoptera</taxon>
        <taxon>Paraneoptera</taxon>
        <taxon>Hemiptera</taxon>
        <taxon>Sternorrhyncha</taxon>
        <taxon>Coccoidea</taxon>
        <taxon>Coccidae</taxon>
        <taxon>Parthenolecanium</taxon>
    </lineage>
</organism>
<dbReference type="EMBL" id="JBBCAQ010000041">
    <property type="protein sequence ID" value="KAK7571199.1"/>
    <property type="molecule type" value="Genomic_DNA"/>
</dbReference>
<comment type="caution">
    <text evidence="1">The sequence shown here is derived from an EMBL/GenBank/DDBJ whole genome shotgun (WGS) entry which is preliminary data.</text>
</comment>
<name>A0AAN9T4J9_9HEMI</name>
<keyword evidence="2" id="KW-1185">Reference proteome</keyword>
<evidence type="ECO:0000313" key="1">
    <source>
        <dbReference type="EMBL" id="KAK7571199.1"/>
    </source>
</evidence>
<sequence>MREDVSDDAFLADRYQPVSTTYAGTRGHRTVNPALVGRGPSMAAVGLRRGIRGFTSRRVVGETCGRPCRVALFGARPLVLPMEWHRERDARRNHFVTVVFAVLDGRRAFNEVHNFAGNATAPSA</sequence>
<accession>A0AAN9T4J9</accession>